<dbReference type="Pfam" id="PF00700">
    <property type="entry name" value="Flagellin_C"/>
    <property type="match status" value="1"/>
</dbReference>
<keyword evidence="8" id="KW-0966">Cell projection</keyword>
<reference evidence="8 9" key="1">
    <citation type="submission" date="2023-04" db="EMBL/GenBank/DDBJ databases">
        <authorList>
            <person name="Otstavnykh N."/>
            <person name="Seitkalieva A."/>
            <person name="Bystritskaya E."/>
        </authorList>
    </citation>
    <scope>NUCLEOTIDE SEQUENCE [LARGE SCALE GENOMIC DNA]</scope>
    <source>
        <strain evidence="8 9">NRIC 0815</strain>
    </source>
</reference>
<dbReference type="Pfam" id="PF12445">
    <property type="entry name" value="FliC"/>
    <property type="match status" value="1"/>
</dbReference>
<comment type="subcellular location">
    <subcellularLocation>
        <location evidence="4">Secreted</location>
    </subcellularLocation>
    <subcellularLocation>
        <location evidence="4">Bacterial flagellum</location>
    </subcellularLocation>
</comment>
<dbReference type="Pfam" id="PF00669">
    <property type="entry name" value="Flagellin_N"/>
    <property type="match status" value="1"/>
</dbReference>
<evidence type="ECO:0000259" key="6">
    <source>
        <dbReference type="Pfam" id="PF00700"/>
    </source>
</evidence>
<feature type="domain" description="Flagellin N-terminal" evidence="5">
    <location>
        <begin position="5"/>
        <end position="141"/>
    </location>
</feature>
<comment type="function">
    <text evidence="4">Flagellin is the subunit protein which polymerizes to form the filaments of bacterial flagella.</text>
</comment>
<evidence type="ECO:0000259" key="5">
    <source>
        <dbReference type="Pfam" id="PF00669"/>
    </source>
</evidence>
<dbReference type="PANTHER" id="PTHR42792">
    <property type="entry name" value="FLAGELLIN"/>
    <property type="match status" value="1"/>
</dbReference>
<dbReference type="InterPro" id="IPR001029">
    <property type="entry name" value="Flagellin_N"/>
</dbReference>
<proteinExistence type="inferred from homology"/>
<dbReference type="Gene3D" id="1.20.1330.10">
    <property type="entry name" value="f41 fragment of flagellin, N-terminal domain"/>
    <property type="match status" value="2"/>
</dbReference>
<dbReference type="SUPFAM" id="SSF64518">
    <property type="entry name" value="Phase 1 flagellin"/>
    <property type="match status" value="2"/>
</dbReference>
<evidence type="ECO:0000313" key="9">
    <source>
        <dbReference type="Proteomes" id="UP001229025"/>
    </source>
</evidence>
<dbReference type="PANTHER" id="PTHR42792:SF2">
    <property type="entry name" value="FLAGELLIN"/>
    <property type="match status" value="1"/>
</dbReference>
<evidence type="ECO:0000256" key="3">
    <source>
        <dbReference type="ARBA" id="ARBA00023143"/>
    </source>
</evidence>
<accession>A0ABT6UJ62</accession>
<protein>
    <recommendedName>
        <fullName evidence="4">Flagellin</fullName>
    </recommendedName>
</protein>
<dbReference type="Gene3D" id="2.30.220.10">
    <property type="entry name" value="f41 fragment of flagellin, C-terminal domain"/>
    <property type="match status" value="1"/>
</dbReference>
<evidence type="ECO:0000259" key="7">
    <source>
        <dbReference type="Pfam" id="PF12445"/>
    </source>
</evidence>
<dbReference type="Proteomes" id="UP001229025">
    <property type="component" value="Unassembled WGS sequence"/>
</dbReference>
<keyword evidence="8" id="KW-0282">Flagellum</keyword>
<dbReference type="RefSeq" id="WP_284726056.1">
    <property type="nucleotide sequence ID" value="NZ_JASCSA010000001.1"/>
</dbReference>
<sequence>MASVINTNTLSMVTQQNLNQSQNALNTSMERLSSGMRINSAKDDAAGQAIANRMDSQITGLSQAQRNANDGISVAQTAEGALNQVNDNLQRVRELTVQAANGTNNADDLTSIQNEIDLRLEEITRISEQTSFNGIDVLQEDSTMSIQVGANDGEVIEIDLKQINAKTLGLTGFNVDGSGEVDNDAATADSLSLAGFDAAATANENGSITYTKDTVTANNQLTSSDLMSQLDDGATVSLNATGATGFEDTSDAAIDFSVNDLTYSATNDNFTYDVDNASATSVATQLTPAAGEGARAATISIGGSTTDVLIQENGSITNTNSEALYIDGSGNLTATTSGANTTYADATVDNLTAAMQSQDAALATAINSVNGAALDLTGTDIEEATITLKDSGTKFAGLASEDGIDVTGAVADKTNVGNMLAANGGSITLAGAVDVTDSSDNTASINDFDIDAGGTVKAGATVGDLNDGDAIYMNADGDLTEATETTKTTTYYAQENGMVTDDTGAQVYVGQDDALTMDAVTEGEATPDPLAALDAALKDVDSMRSELGAVQNRFDSAITNLATTETNLASAQSRIQDADYAEEVSSMTTAQILQQAGTSMLTQANQVPQNVLSLLG</sequence>
<keyword evidence="2 4" id="KW-0964">Secreted</keyword>
<dbReference type="PRINTS" id="PR00207">
    <property type="entry name" value="FLAGELLIN"/>
</dbReference>
<reference evidence="9" key="2">
    <citation type="submission" date="2023-07" db="EMBL/GenBank/DDBJ databases">
        <title>Genome-based characterization of strain KMM 296 and proposal for reclassification of Cobetia litoralis and Cobetia pacifica, and emended description of the species Cobetia amphilecti and Cobetia marina.</title>
        <authorList>
            <person name="Balabanova L."/>
            <person name="Nedashkovskaya O."/>
        </authorList>
    </citation>
    <scope>NUCLEOTIDE SEQUENCE [LARGE SCALE GENOMIC DNA]</scope>
    <source>
        <strain evidence="9">NRIC 0815</strain>
    </source>
</reference>
<dbReference type="InterPro" id="IPR046358">
    <property type="entry name" value="Flagellin_C"/>
</dbReference>
<feature type="domain" description="Flagellin H7-serospecific" evidence="7">
    <location>
        <begin position="379"/>
        <end position="521"/>
    </location>
</feature>
<feature type="domain" description="Flagellin C-terminal" evidence="6">
    <location>
        <begin position="531"/>
        <end position="615"/>
    </location>
</feature>
<dbReference type="Gene3D" id="2.170.280.10">
    <property type="entry name" value="f41 fragment of flagellin, middle domain"/>
    <property type="match status" value="1"/>
</dbReference>
<gene>
    <name evidence="8" type="ORF">QLT01_00215</name>
</gene>
<comment type="similarity">
    <text evidence="1 4">Belongs to the bacterial flagellin family.</text>
</comment>
<organism evidence="8 9">
    <name type="scientific">Cobetia amphilecti</name>
    <dbReference type="NCBI Taxonomy" id="1055104"/>
    <lineage>
        <taxon>Bacteria</taxon>
        <taxon>Pseudomonadati</taxon>
        <taxon>Pseudomonadota</taxon>
        <taxon>Gammaproteobacteria</taxon>
        <taxon>Oceanospirillales</taxon>
        <taxon>Halomonadaceae</taxon>
        <taxon>Cobetia</taxon>
    </lineage>
</organism>
<comment type="caution">
    <text evidence="8">The sequence shown here is derived from an EMBL/GenBank/DDBJ whole genome shotgun (WGS) entry which is preliminary data.</text>
</comment>
<dbReference type="EMBL" id="JASCSA010000001">
    <property type="protein sequence ID" value="MDI5882772.1"/>
    <property type="molecule type" value="Genomic_DNA"/>
</dbReference>
<keyword evidence="3 4" id="KW-0975">Bacterial flagellum</keyword>
<evidence type="ECO:0000256" key="4">
    <source>
        <dbReference type="RuleBase" id="RU362073"/>
    </source>
</evidence>
<evidence type="ECO:0000256" key="2">
    <source>
        <dbReference type="ARBA" id="ARBA00022525"/>
    </source>
</evidence>
<dbReference type="Gene3D" id="6.10.280.190">
    <property type="match status" value="1"/>
</dbReference>
<evidence type="ECO:0000256" key="1">
    <source>
        <dbReference type="ARBA" id="ARBA00005709"/>
    </source>
</evidence>
<keyword evidence="9" id="KW-1185">Reference proteome</keyword>
<dbReference type="InterPro" id="IPR032826">
    <property type="entry name" value="FliC_H7"/>
</dbReference>
<name>A0ABT6UJ62_9GAMM</name>
<keyword evidence="8" id="KW-0969">Cilium</keyword>
<evidence type="ECO:0000313" key="8">
    <source>
        <dbReference type="EMBL" id="MDI5882772.1"/>
    </source>
</evidence>
<dbReference type="InterPro" id="IPR001492">
    <property type="entry name" value="Flagellin"/>
</dbReference>